<dbReference type="EMBL" id="JANQDX010000012">
    <property type="protein sequence ID" value="KAL0915610.1"/>
    <property type="molecule type" value="Genomic_DNA"/>
</dbReference>
<accession>A0ABD0US57</accession>
<keyword evidence="2" id="KW-1185">Reference proteome</keyword>
<reference evidence="1 2" key="1">
    <citation type="journal article" date="2024" name="Plant Biotechnol. J.">
        <title>Dendrobium thyrsiflorum genome and its molecular insights into genes involved in important horticultural traits.</title>
        <authorList>
            <person name="Chen B."/>
            <person name="Wang J.Y."/>
            <person name="Zheng P.J."/>
            <person name="Li K.L."/>
            <person name="Liang Y.M."/>
            <person name="Chen X.F."/>
            <person name="Zhang C."/>
            <person name="Zhao X."/>
            <person name="He X."/>
            <person name="Zhang G.Q."/>
            <person name="Liu Z.J."/>
            <person name="Xu Q."/>
        </authorList>
    </citation>
    <scope>NUCLEOTIDE SEQUENCE [LARGE SCALE GENOMIC DNA]</scope>
    <source>
        <strain evidence="1">GZMU011</strain>
    </source>
</reference>
<dbReference type="AlphaFoldDB" id="A0ABD0US57"/>
<comment type="caution">
    <text evidence="1">The sequence shown here is derived from an EMBL/GenBank/DDBJ whole genome shotgun (WGS) entry which is preliminary data.</text>
</comment>
<sequence length="176" mass="18947">MLRSDDPPEVTAARAISFHFLARFSIASASGPSVAAVRHRTISARAAGVGRRTPIPWTSQRNLASGTWSPHWGKAMAGTPAAMSSRVEFQPQWVTKQARDLWARTFSCGLHSTRRLLPSASISSSKPFGSSSRRYVGGPRMHRPLTGFDHPEYKGDPPMCEGGTARALQAGTSMGA</sequence>
<gene>
    <name evidence="1" type="ORF">M5K25_016039</name>
</gene>
<proteinExistence type="predicted"/>
<name>A0ABD0US57_DENTH</name>
<organism evidence="1 2">
    <name type="scientific">Dendrobium thyrsiflorum</name>
    <name type="common">Pinecone-like raceme dendrobium</name>
    <name type="synonym">Orchid</name>
    <dbReference type="NCBI Taxonomy" id="117978"/>
    <lineage>
        <taxon>Eukaryota</taxon>
        <taxon>Viridiplantae</taxon>
        <taxon>Streptophyta</taxon>
        <taxon>Embryophyta</taxon>
        <taxon>Tracheophyta</taxon>
        <taxon>Spermatophyta</taxon>
        <taxon>Magnoliopsida</taxon>
        <taxon>Liliopsida</taxon>
        <taxon>Asparagales</taxon>
        <taxon>Orchidaceae</taxon>
        <taxon>Epidendroideae</taxon>
        <taxon>Malaxideae</taxon>
        <taxon>Dendrobiinae</taxon>
        <taxon>Dendrobium</taxon>
    </lineage>
</organism>
<dbReference type="Proteomes" id="UP001552299">
    <property type="component" value="Unassembled WGS sequence"/>
</dbReference>
<evidence type="ECO:0000313" key="1">
    <source>
        <dbReference type="EMBL" id="KAL0915610.1"/>
    </source>
</evidence>
<evidence type="ECO:0000313" key="2">
    <source>
        <dbReference type="Proteomes" id="UP001552299"/>
    </source>
</evidence>
<protein>
    <submittedName>
        <fullName evidence="1">Uncharacterized protein</fullName>
    </submittedName>
</protein>